<dbReference type="RefSeq" id="WP_066745935.1">
    <property type="nucleotide sequence ID" value="NZ_CP016757.1"/>
</dbReference>
<dbReference type="InterPro" id="IPR003711">
    <property type="entry name" value="CarD-like/TRCF_RID"/>
</dbReference>
<gene>
    <name evidence="2" type="ORF">BED41_10795</name>
</gene>
<dbReference type="EMBL" id="CP016757">
    <property type="protein sequence ID" value="ANZ45514.1"/>
    <property type="molecule type" value="Genomic_DNA"/>
</dbReference>
<proteinExistence type="predicted"/>
<name>A0A1B2I6C3_9BACT</name>
<protein>
    <recommendedName>
        <fullName evidence="1">CarD-like/TRCF RNAP-interacting domain-containing protein</fullName>
    </recommendedName>
</protein>
<reference evidence="2" key="1">
    <citation type="submission" date="2016-08" db="EMBL/GenBank/DDBJ databases">
        <title>Complete genome of Cloacibacillus porcorum.</title>
        <authorList>
            <person name="Looft T."/>
            <person name="Bayles D.O."/>
            <person name="Alt D.P."/>
        </authorList>
    </citation>
    <scope>NUCLEOTIDE SEQUENCE [LARGE SCALE GENOMIC DNA]</scope>
    <source>
        <strain evidence="2">CL-84</strain>
    </source>
</reference>
<keyword evidence="3" id="KW-1185">Reference proteome</keyword>
<dbReference type="Pfam" id="PF02559">
    <property type="entry name" value="CarD_TRCF_RID"/>
    <property type="match status" value="1"/>
</dbReference>
<dbReference type="STRING" id="1197717.BED41_10795"/>
<dbReference type="Gene3D" id="1.20.58.1290">
    <property type="entry name" value="CarD-like, C-terminal domain"/>
    <property type="match status" value="1"/>
</dbReference>
<dbReference type="GeneID" id="83058334"/>
<sequence>MSLCGVGKRDYCVGDYVMYAGNGICRINDIRRERFSGLEERLYYVMSSVYDSGAKFYLPVGMEDIERRIRPLLSEGEIWAIIDETEDIGSRWIENDDSRMAAFEQILRGGEIVEILWLVKILNLHKIEMRESGRKFRSCDEKVLAHAERVITEEFAFVLGLRRENVIPRIVDYITERREARNDEGRGVGAYRADTVCHGLQRAERQGQDRPL</sequence>
<accession>A0A1B2I6C3</accession>
<organism evidence="2 3">
    <name type="scientific">Cloacibacillus porcorum</name>
    <dbReference type="NCBI Taxonomy" id="1197717"/>
    <lineage>
        <taxon>Bacteria</taxon>
        <taxon>Thermotogati</taxon>
        <taxon>Synergistota</taxon>
        <taxon>Synergistia</taxon>
        <taxon>Synergistales</taxon>
        <taxon>Synergistaceae</taxon>
        <taxon>Cloacibacillus</taxon>
    </lineage>
</organism>
<dbReference type="KEGG" id="cpor:BED41_10795"/>
<feature type="domain" description="CarD-like/TRCF RNAP-interacting" evidence="1">
    <location>
        <begin position="10"/>
        <end position="123"/>
    </location>
</feature>
<dbReference type="InterPro" id="IPR036101">
    <property type="entry name" value="CarD-like/TRCF_RID_sf"/>
</dbReference>
<dbReference type="Proteomes" id="UP000093044">
    <property type="component" value="Chromosome"/>
</dbReference>
<dbReference type="SMART" id="SM01058">
    <property type="entry name" value="CarD_TRCF"/>
    <property type="match status" value="1"/>
</dbReference>
<dbReference type="AlphaFoldDB" id="A0A1B2I6C3"/>
<evidence type="ECO:0000313" key="3">
    <source>
        <dbReference type="Proteomes" id="UP000093044"/>
    </source>
</evidence>
<evidence type="ECO:0000313" key="2">
    <source>
        <dbReference type="EMBL" id="ANZ45514.1"/>
    </source>
</evidence>
<dbReference type="InterPro" id="IPR042215">
    <property type="entry name" value="CarD-like_C"/>
</dbReference>
<dbReference type="SUPFAM" id="SSF141259">
    <property type="entry name" value="CarD-like"/>
    <property type="match status" value="1"/>
</dbReference>
<dbReference type="Gene3D" id="2.40.10.170">
    <property type="match status" value="1"/>
</dbReference>
<evidence type="ECO:0000259" key="1">
    <source>
        <dbReference type="SMART" id="SM01058"/>
    </source>
</evidence>